<feature type="transmembrane region" description="Helical" evidence="8">
    <location>
        <begin position="287"/>
        <end position="304"/>
    </location>
</feature>
<comment type="similarity">
    <text evidence="2 7">Belongs to the major facilitator superfamily. Sugar transporter (TC 2.A.1.1) family.</text>
</comment>
<feature type="transmembrane region" description="Helical" evidence="8">
    <location>
        <begin position="134"/>
        <end position="156"/>
    </location>
</feature>
<accession>G4WW04</accession>
<dbReference type="PROSITE" id="PS50850">
    <property type="entry name" value="MFS"/>
    <property type="match status" value="1"/>
</dbReference>
<dbReference type="InterPro" id="IPR003663">
    <property type="entry name" value="Sugar/inositol_transpt"/>
</dbReference>
<dbReference type="InterPro" id="IPR005828">
    <property type="entry name" value="MFS_sugar_transport-like"/>
</dbReference>
<evidence type="ECO:0000256" key="6">
    <source>
        <dbReference type="ARBA" id="ARBA00023136"/>
    </source>
</evidence>
<evidence type="ECO:0000256" key="5">
    <source>
        <dbReference type="ARBA" id="ARBA00022989"/>
    </source>
</evidence>
<evidence type="ECO:0000256" key="2">
    <source>
        <dbReference type="ARBA" id="ARBA00010992"/>
    </source>
</evidence>
<dbReference type="GO" id="GO:0022857">
    <property type="term" value="F:transmembrane transporter activity"/>
    <property type="evidence" value="ECO:0007669"/>
    <property type="project" value="InterPro"/>
</dbReference>
<feature type="transmembrane region" description="Helical" evidence="8">
    <location>
        <begin position="338"/>
        <end position="363"/>
    </location>
</feature>
<dbReference type="PANTHER" id="PTHR48020:SF12">
    <property type="entry name" value="PROTON MYO-INOSITOL COTRANSPORTER"/>
    <property type="match status" value="1"/>
</dbReference>
<evidence type="ECO:0000256" key="4">
    <source>
        <dbReference type="ARBA" id="ARBA00022692"/>
    </source>
</evidence>
<evidence type="ECO:0000313" key="10">
    <source>
        <dbReference type="EMBL" id="AEQ20606.1"/>
    </source>
</evidence>
<protein>
    <submittedName>
        <fullName evidence="10">D-xylose transporter XylE</fullName>
    </submittedName>
</protein>
<evidence type="ECO:0000259" key="9">
    <source>
        <dbReference type="PROSITE" id="PS50850"/>
    </source>
</evidence>
<reference evidence="10" key="1">
    <citation type="journal article" date="2004" name="Appl. Environ. Microbiol.">
        <title>Long-chain N-acyltyrosine synthases from environmental DNA.</title>
        <authorList>
            <person name="Brady S.F."/>
            <person name="Chao C.J."/>
            <person name="Clardy J."/>
        </authorList>
    </citation>
    <scope>NUCLEOTIDE SEQUENCE</scope>
</reference>
<dbReference type="EMBL" id="JF429417">
    <property type="protein sequence ID" value="AEQ20606.1"/>
    <property type="molecule type" value="Genomic_DNA"/>
</dbReference>
<dbReference type="Gene3D" id="1.20.1250.20">
    <property type="entry name" value="MFS general substrate transporter like domains"/>
    <property type="match status" value="1"/>
</dbReference>
<name>G4WW04_9BACT</name>
<evidence type="ECO:0000256" key="8">
    <source>
        <dbReference type="SAM" id="Phobius"/>
    </source>
</evidence>
<sequence length="443" mass="47480">MTLSSSLVKATVVAALGGLLFGFDTAVIAGATSALTKVFDLSPGGLGLTVASALVGTILGALLAGIPGDRFGRRDSLRLMAVFYVVSSLGCAFAWDWYSLVFFRFIGGLGIGGSSVLGPMYIAEIAPAKWRGRLVGFFQFNVVAGILLAYLSNYLVGQAGLGDAEWRWKLGVAAAPAVLFLGMLFIIPRSPRWLVQKGRVAEARKVLELIGEENIDGEIKDMVNAADLAHKQGKESLFNGKYSLPVFLAISIGMFNQLSGINAVLYYLNDIFAKAGFDKVSGDLQSVAIGGTNLLFTIIAMSIIDKVGRKTLLLIGSVGTAACLAGVAWVFFSGAHEALLVWFLIGFIASFGFSQGAVIWVYLAEVFPTSVRAKGQSLGSFTHWAMNAAIAWTFPVIAAWSRPAPFVFFACMMVVQFVVVLMVFPETKGITLEEMHKKMVRVH</sequence>
<reference evidence="10" key="2">
    <citation type="journal article" date="2011" name="J. Bacteriol.">
        <title>Long-chain N-acyl amino acid synthases are linked to the putative PEP-CTERM/exosortase protein-sorting system in Gram-negative bacteria.</title>
        <authorList>
            <person name="Craig J.W."/>
            <person name="Cherry M.A."/>
            <person name="Brady S.F."/>
        </authorList>
    </citation>
    <scope>NUCLEOTIDE SEQUENCE</scope>
</reference>
<feature type="transmembrane region" description="Helical" evidence="8">
    <location>
        <begin position="77"/>
        <end position="95"/>
    </location>
</feature>
<feature type="transmembrane region" description="Helical" evidence="8">
    <location>
        <begin position="168"/>
        <end position="187"/>
    </location>
</feature>
<dbReference type="GO" id="GO:0016020">
    <property type="term" value="C:membrane"/>
    <property type="evidence" value="ECO:0007669"/>
    <property type="project" value="UniProtKB-SubCell"/>
</dbReference>
<dbReference type="PANTHER" id="PTHR48020">
    <property type="entry name" value="PROTON MYO-INOSITOL COTRANSPORTER"/>
    <property type="match status" value="1"/>
</dbReference>
<keyword evidence="6 8" id="KW-0472">Membrane</keyword>
<dbReference type="InterPro" id="IPR005829">
    <property type="entry name" value="Sugar_transporter_CS"/>
</dbReference>
<feature type="transmembrane region" description="Helical" evidence="8">
    <location>
        <begin position="244"/>
        <end position="267"/>
    </location>
</feature>
<evidence type="ECO:0000256" key="1">
    <source>
        <dbReference type="ARBA" id="ARBA00004141"/>
    </source>
</evidence>
<feature type="transmembrane region" description="Helical" evidence="8">
    <location>
        <begin position="101"/>
        <end position="122"/>
    </location>
</feature>
<feature type="transmembrane region" description="Helical" evidence="8">
    <location>
        <begin position="406"/>
        <end position="424"/>
    </location>
</feature>
<proteinExistence type="inferred from homology"/>
<dbReference type="AlphaFoldDB" id="G4WW04"/>
<keyword evidence="3 7" id="KW-0813">Transport</keyword>
<comment type="subcellular location">
    <subcellularLocation>
        <location evidence="1">Membrane</location>
        <topology evidence="1">Multi-pass membrane protein</topology>
    </subcellularLocation>
</comment>
<dbReference type="SUPFAM" id="SSF103473">
    <property type="entry name" value="MFS general substrate transporter"/>
    <property type="match status" value="1"/>
</dbReference>
<dbReference type="PROSITE" id="PS00217">
    <property type="entry name" value="SUGAR_TRANSPORT_2"/>
    <property type="match status" value="1"/>
</dbReference>
<feature type="domain" description="Major facilitator superfamily (MFS) profile" evidence="9">
    <location>
        <begin position="10"/>
        <end position="428"/>
    </location>
</feature>
<dbReference type="Pfam" id="PF00083">
    <property type="entry name" value="Sugar_tr"/>
    <property type="match status" value="1"/>
</dbReference>
<keyword evidence="4 8" id="KW-0812">Transmembrane</keyword>
<feature type="transmembrane region" description="Helical" evidence="8">
    <location>
        <begin position="45"/>
        <end position="65"/>
    </location>
</feature>
<keyword evidence="5 8" id="KW-1133">Transmembrane helix</keyword>
<evidence type="ECO:0000256" key="7">
    <source>
        <dbReference type="RuleBase" id="RU003346"/>
    </source>
</evidence>
<dbReference type="InterPro" id="IPR036259">
    <property type="entry name" value="MFS_trans_sf"/>
</dbReference>
<feature type="transmembrane region" description="Helical" evidence="8">
    <location>
        <begin position="311"/>
        <end position="332"/>
    </location>
</feature>
<dbReference type="InterPro" id="IPR050814">
    <property type="entry name" value="Myo-inositol_Transporter"/>
</dbReference>
<dbReference type="PRINTS" id="PR00171">
    <property type="entry name" value="SUGRTRNSPORT"/>
</dbReference>
<evidence type="ECO:0000256" key="3">
    <source>
        <dbReference type="ARBA" id="ARBA00022448"/>
    </source>
</evidence>
<dbReference type="NCBIfam" id="TIGR00879">
    <property type="entry name" value="SP"/>
    <property type="match status" value="1"/>
</dbReference>
<dbReference type="InterPro" id="IPR020846">
    <property type="entry name" value="MFS_dom"/>
</dbReference>
<feature type="transmembrane region" description="Helical" evidence="8">
    <location>
        <begin position="384"/>
        <end position="400"/>
    </location>
</feature>
<organism evidence="10">
    <name type="scientific">uncultured bacterium CSLF43</name>
    <dbReference type="NCBI Taxonomy" id="1091575"/>
    <lineage>
        <taxon>Bacteria</taxon>
        <taxon>environmental samples</taxon>
    </lineage>
</organism>